<dbReference type="Proteomes" id="UP001652625">
    <property type="component" value="Chromosome 08"/>
</dbReference>
<dbReference type="PANTHER" id="PTHR47018:SF4">
    <property type="match status" value="1"/>
</dbReference>
<sequence length="333" mass="38567">MELQAIVLLLVKSFRMGNFNMFFSALEQVIPWMFALDHTHFSRWLPIFLCDIKMLPHRYPEIHTEFCKGFFAFQNTRRPFSSMTTDQAHEQNIKIINGNGGSISILDNPSALMKWMVCEPLFLELLERFGGEKDDDEKNHHEDTLVFEKNYNEHVSEFIEVIKDFGNLFLVEEDILMNLSTKTLLDAEVRASVRKAKQLGIESSKCYIQNCLTIGRDSIFKTIPKNNLCLFREKKILATQKGRLKTVLLKEECKIFASLYVASQHRDGDLYDFFRYENHAYQPAISEYGKLRKTNKSDYLKYLEECSAPSLTTPEGITAKVLDVGAIVDIFIR</sequence>
<accession>A0ABM4CFF9</accession>
<evidence type="ECO:0000313" key="2">
    <source>
        <dbReference type="RefSeq" id="XP_065660439.1"/>
    </source>
</evidence>
<evidence type="ECO:0000313" key="1">
    <source>
        <dbReference type="Proteomes" id="UP001652625"/>
    </source>
</evidence>
<protein>
    <submittedName>
        <fullName evidence="2">Uncharacterized protein LOC136084312</fullName>
    </submittedName>
</protein>
<proteinExistence type="predicted"/>
<organism evidence="1 2">
    <name type="scientific">Hydra vulgaris</name>
    <name type="common">Hydra</name>
    <name type="synonym">Hydra attenuata</name>
    <dbReference type="NCBI Taxonomy" id="6087"/>
    <lineage>
        <taxon>Eukaryota</taxon>
        <taxon>Metazoa</taxon>
        <taxon>Cnidaria</taxon>
        <taxon>Hydrozoa</taxon>
        <taxon>Hydroidolina</taxon>
        <taxon>Anthoathecata</taxon>
        <taxon>Aplanulata</taxon>
        <taxon>Hydridae</taxon>
        <taxon>Hydra</taxon>
    </lineage>
</organism>
<reference evidence="2" key="1">
    <citation type="submission" date="2025-08" db="UniProtKB">
        <authorList>
            <consortium name="RefSeq"/>
        </authorList>
    </citation>
    <scope>IDENTIFICATION</scope>
</reference>
<name>A0ABM4CFF9_HYDVU</name>
<gene>
    <name evidence="2" type="primary">LOC136084312</name>
</gene>
<dbReference type="PANTHER" id="PTHR47018">
    <property type="entry name" value="CXC DOMAIN-CONTAINING PROTEIN-RELATED"/>
    <property type="match status" value="1"/>
</dbReference>
<dbReference type="GeneID" id="136084312"/>
<dbReference type="RefSeq" id="XP_065660439.1">
    <property type="nucleotide sequence ID" value="XM_065804367.1"/>
</dbReference>
<keyword evidence="1" id="KW-1185">Reference proteome</keyword>